<protein>
    <recommendedName>
        <fullName evidence="5">DUF4352 domain-containing protein</fullName>
    </recommendedName>
</protein>
<gene>
    <name evidence="3" type="ORF">JOF53_006411</name>
</gene>
<keyword evidence="2" id="KW-0812">Transmembrane</keyword>
<evidence type="ECO:0000256" key="1">
    <source>
        <dbReference type="SAM" id="MobiDB-lite"/>
    </source>
</evidence>
<dbReference type="RefSeq" id="WP_143342865.1">
    <property type="nucleotide sequence ID" value="NZ_JAGIOO010000001.1"/>
</dbReference>
<feature type="transmembrane region" description="Helical" evidence="2">
    <location>
        <begin position="72"/>
        <end position="91"/>
    </location>
</feature>
<accession>A0ABS5ALW4</accession>
<comment type="caution">
    <text evidence="3">The sequence shown here is derived from an EMBL/GenBank/DDBJ whole genome shotgun (WGS) entry which is preliminary data.</text>
</comment>
<feature type="transmembrane region" description="Helical" evidence="2">
    <location>
        <begin position="48"/>
        <end position="65"/>
    </location>
</feature>
<keyword evidence="2" id="KW-1133">Transmembrane helix</keyword>
<feature type="compositionally biased region" description="Low complexity" evidence="1">
    <location>
        <begin position="113"/>
        <end position="131"/>
    </location>
</feature>
<proteinExistence type="predicted"/>
<feature type="transmembrane region" description="Helical" evidence="2">
    <location>
        <begin position="20"/>
        <end position="42"/>
    </location>
</feature>
<evidence type="ECO:0000256" key="2">
    <source>
        <dbReference type="SAM" id="Phobius"/>
    </source>
</evidence>
<evidence type="ECO:0000313" key="3">
    <source>
        <dbReference type="EMBL" id="MBP2477539.1"/>
    </source>
</evidence>
<dbReference type="EMBL" id="JAGIOO010000001">
    <property type="protein sequence ID" value="MBP2477539.1"/>
    <property type="molecule type" value="Genomic_DNA"/>
</dbReference>
<keyword evidence="4" id="KW-1185">Reference proteome</keyword>
<sequence>MTYPIPAAPEAPAQPPRPKFAGLAVASLVLGIIGVVFSWVIILNNVTAIAAGVGVVLGVVGLFGTRKVLAGVGIGLGVLGIVLTVVVQAAVVDALDKALQGTANQGQVSDASAKQGQEPPQEAEQPVTEAPTWGKRYTWKDGLAIEVGQPKACKPGRFSVPTSVERAVKFTVTVVNGTDKQFESGMLSVGTDAQFAGKEAQKVIDSNGPCGAGLDSGTVLPGKTFTFDVAYAVGKAPGEMQLTFQPSFLSDKAVFVGQA</sequence>
<reference evidence="3 4" key="1">
    <citation type="submission" date="2021-03" db="EMBL/GenBank/DDBJ databases">
        <title>Sequencing the genomes of 1000 actinobacteria strains.</title>
        <authorList>
            <person name="Klenk H.-P."/>
        </authorList>
    </citation>
    <scope>NUCLEOTIDE SEQUENCE [LARGE SCALE GENOMIC DNA]</scope>
    <source>
        <strain evidence="3 4">DSM 44580</strain>
    </source>
</reference>
<dbReference type="Proteomes" id="UP001519363">
    <property type="component" value="Unassembled WGS sequence"/>
</dbReference>
<name>A0ABS5ALW4_9PSEU</name>
<evidence type="ECO:0000313" key="4">
    <source>
        <dbReference type="Proteomes" id="UP001519363"/>
    </source>
</evidence>
<organism evidence="3 4">
    <name type="scientific">Crossiella equi</name>
    <dbReference type="NCBI Taxonomy" id="130796"/>
    <lineage>
        <taxon>Bacteria</taxon>
        <taxon>Bacillati</taxon>
        <taxon>Actinomycetota</taxon>
        <taxon>Actinomycetes</taxon>
        <taxon>Pseudonocardiales</taxon>
        <taxon>Pseudonocardiaceae</taxon>
        <taxon>Crossiella</taxon>
    </lineage>
</organism>
<evidence type="ECO:0008006" key="5">
    <source>
        <dbReference type="Google" id="ProtNLM"/>
    </source>
</evidence>
<keyword evidence="2" id="KW-0472">Membrane</keyword>
<feature type="region of interest" description="Disordered" evidence="1">
    <location>
        <begin position="106"/>
        <end position="131"/>
    </location>
</feature>